<sequence length="641" mass="73148">MIDDLHNDSPTTEVPITPTSSANGPDDSSSEEFVPATQDIVPINAAGAEQIDGDVVLPLLPQTPQVLQHVFTTPTLKEKIRLLNALFGFTSMGGKVYHSIVNSAGPYSFRISGENYHLIGSLLPPFGELGRFIQLYIHDTDNELQNRMNLLNSHDGNPIGIDASIVEGLKNMLDEINPYVQVFRSAIDMLRNQNVANLQVQIISARGDRQYIQPTANEVAALIVGEDTGHVTHRDIVLVTRDGNLKRISETHPSYMPLQYPLLFSYGTDGWHCAIRFSPFAVRKREFVLMREFYAYRIQFRRNKGHTLLKGAKLFQQFIVDCYTAIEHYRLNFMKTHQSLLRADVYQGLEDAVLAGDTDASAVGRRFVLPSSFSGGSRNMVQHFQDAIAIYISVIEFQKRGLPHTHITLTLAPKDKPLTTEHIDEIICAEIPDKNADPLAYDTVIRCMLHGPCGNAYPNAPCMVNGKCPKHYPKKFCSETTIDEDGFVSYRRRDDPSKRVTINGFIFDNRWVVSYNRYLIVMFDDHINVTKVARPEITKYLYKHMSKGVDRANIHIENNVVLANESGHHRYRNVDEIKQYLDCRYLSPIESCWKIFDFEMQRQYPSVIRLQYHLPDHQFVIFNDDNHLYDVLIVITYMTRC</sequence>
<feature type="domain" description="Helitron helicase-like" evidence="2">
    <location>
        <begin position="293"/>
        <end position="390"/>
    </location>
</feature>
<dbReference type="RefSeq" id="XP_071919008.1">
    <property type="nucleotide sequence ID" value="XM_072062907.1"/>
</dbReference>
<evidence type="ECO:0000313" key="4">
    <source>
        <dbReference type="RefSeq" id="XP_071919008.1"/>
    </source>
</evidence>
<dbReference type="PANTHER" id="PTHR45786:SF74">
    <property type="entry name" value="ATP-DEPENDENT DNA HELICASE"/>
    <property type="match status" value="1"/>
</dbReference>
<proteinExistence type="predicted"/>
<name>A0ABM4VHJ8_COFAR</name>
<organism evidence="3 4">
    <name type="scientific">Coffea arabica</name>
    <name type="common">Arabian coffee</name>
    <dbReference type="NCBI Taxonomy" id="13443"/>
    <lineage>
        <taxon>Eukaryota</taxon>
        <taxon>Viridiplantae</taxon>
        <taxon>Streptophyta</taxon>
        <taxon>Embryophyta</taxon>
        <taxon>Tracheophyta</taxon>
        <taxon>Spermatophyta</taxon>
        <taxon>Magnoliopsida</taxon>
        <taxon>eudicotyledons</taxon>
        <taxon>Gunneridae</taxon>
        <taxon>Pentapetalae</taxon>
        <taxon>asterids</taxon>
        <taxon>lamiids</taxon>
        <taxon>Gentianales</taxon>
        <taxon>Rubiaceae</taxon>
        <taxon>Ixoroideae</taxon>
        <taxon>Gardenieae complex</taxon>
        <taxon>Bertiereae - Coffeeae clade</taxon>
        <taxon>Coffeeae</taxon>
        <taxon>Coffea</taxon>
    </lineage>
</organism>
<dbReference type="Pfam" id="PF14214">
    <property type="entry name" value="Helitron_like_N"/>
    <property type="match status" value="1"/>
</dbReference>
<accession>A0ABM4VHJ8</accession>
<evidence type="ECO:0000313" key="3">
    <source>
        <dbReference type="Proteomes" id="UP001652660"/>
    </source>
</evidence>
<evidence type="ECO:0000256" key="1">
    <source>
        <dbReference type="SAM" id="MobiDB-lite"/>
    </source>
</evidence>
<gene>
    <name evidence="4" type="primary">LOC140013573</name>
</gene>
<dbReference type="PANTHER" id="PTHR45786">
    <property type="entry name" value="DNA BINDING PROTEIN-LIKE"/>
    <property type="match status" value="1"/>
</dbReference>
<dbReference type="Proteomes" id="UP001652660">
    <property type="component" value="Chromosome 8c"/>
</dbReference>
<reference evidence="4" key="1">
    <citation type="submission" date="2025-08" db="UniProtKB">
        <authorList>
            <consortium name="RefSeq"/>
        </authorList>
    </citation>
    <scope>IDENTIFICATION</scope>
    <source>
        <tissue evidence="4">Leaves</tissue>
    </source>
</reference>
<feature type="region of interest" description="Disordered" evidence="1">
    <location>
        <begin position="1"/>
        <end position="32"/>
    </location>
</feature>
<dbReference type="InterPro" id="IPR025476">
    <property type="entry name" value="Helitron_helicase-like"/>
</dbReference>
<protein>
    <recommendedName>
        <fullName evidence="2">Helitron helicase-like domain-containing protein</fullName>
    </recommendedName>
</protein>
<evidence type="ECO:0000259" key="2">
    <source>
        <dbReference type="Pfam" id="PF14214"/>
    </source>
</evidence>
<keyword evidence="3" id="KW-1185">Reference proteome</keyword>
<feature type="compositionally biased region" description="Polar residues" evidence="1">
    <location>
        <begin position="8"/>
        <end position="27"/>
    </location>
</feature>
<dbReference type="GeneID" id="140013573"/>